<reference evidence="3" key="2">
    <citation type="submission" date="2021-08" db="EMBL/GenBank/DDBJ databases">
        <authorList>
            <person name="Tani A."/>
            <person name="Ola A."/>
            <person name="Ogura Y."/>
            <person name="Katsura K."/>
            <person name="Hayashi T."/>
        </authorList>
    </citation>
    <scope>NUCLEOTIDE SEQUENCE</scope>
    <source>
        <strain evidence="3">NBRC 103626</strain>
    </source>
</reference>
<dbReference type="AlphaFoldDB" id="A0AA37MED9"/>
<keyword evidence="2" id="KW-0812">Transmembrane</keyword>
<organism evidence="3 4">
    <name type="scientific">Methylobacterium gregans</name>
    <dbReference type="NCBI Taxonomy" id="374424"/>
    <lineage>
        <taxon>Bacteria</taxon>
        <taxon>Pseudomonadati</taxon>
        <taxon>Pseudomonadota</taxon>
        <taxon>Alphaproteobacteria</taxon>
        <taxon>Hyphomicrobiales</taxon>
        <taxon>Methylobacteriaceae</taxon>
        <taxon>Methylobacterium</taxon>
    </lineage>
</organism>
<dbReference type="RefSeq" id="WP_238305826.1">
    <property type="nucleotide sequence ID" value="NZ_BPQM01000117.1"/>
</dbReference>
<reference evidence="3" key="1">
    <citation type="journal article" date="2016" name="Front. Microbiol.">
        <title>Genome Sequence of the Piezophilic, Mesophilic Sulfate-Reducing Bacterium Desulfovibrio indicus J2T.</title>
        <authorList>
            <person name="Cao J."/>
            <person name="Maignien L."/>
            <person name="Shao Z."/>
            <person name="Alain K."/>
            <person name="Jebbar M."/>
        </authorList>
    </citation>
    <scope>NUCLEOTIDE SEQUENCE</scope>
    <source>
        <strain evidence="3">NBRC 103626</strain>
    </source>
</reference>
<gene>
    <name evidence="3" type="ORF">NBEOAGPD_4142</name>
</gene>
<evidence type="ECO:0000313" key="4">
    <source>
        <dbReference type="Proteomes" id="UP001055108"/>
    </source>
</evidence>
<evidence type="ECO:0000256" key="2">
    <source>
        <dbReference type="SAM" id="Phobius"/>
    </source>
</evidence>
<sequence length="92" mass="9702">MPSLRHLLVDAAAVALVGIGMTAAVSGYLHNLPDPATAGRPDWDEPLTTGSIAPRSAPVIEIEEAETAGVESPRSWADPPLRASRLSRHRPS</sequence>
<feature type="region of interest" description="Disordered" evidence="1">
    <location>
        <begin position="30"/>
        <end position="52"/>
    </location>
</feature>
<evidence type="ECO:0000256" key="1">
    <source>
        <dbReference type="SAM" id="MobiDB-lite"/>
    </source>
</evidence>
<evidence type="ECO:0000313" key="3">
    <source>
        <dbReference type="EMBL" id="GJD80898.1"/>
    </source>
</evidence>
<proteinExistence type="predicted"/>
<feature type="region of interest" description="Disordered" evidence="1">
    <location>
        <begin position="65"/>
        <end position="92"/>
    </location>
</feature>
<keyword evidence="2" id="KW-1133">Transmembrane helix</keyword>
<accession>A0AA37MED9</accession>
<dbReference type="EMBL" id="BPQM01000117">
    <property type="protein sequence ID" value="GJD80898.1"/>
    <property type="molecule type" value="Genomic_DNA"/>
</dbReference>
<keyword evidence="4" id="KW-1185">Reference proteome</keyword>
<comment type="caution">
    <text evidence="3">The sequence shown here is derived from an EMBL/GenBank/DDBJ whole genome shotgun (WGS) entry which is preliminary data.</text>
</comment>
<protein>
    <submittedName>
        <fullName evidence="3">Uncharacterized protein</fullName>
    </submittedName>
</protein>
<feature type="transmembrane region" description="Helical" evidence="2">
    <location>
        <begin position="7"/>
        <end position="29"/>
    </location>
</feature>
<keyword evidence="2" id="KW-0472">Membrane</keyword>
<name>A0AA37MED9_9HYPH</name>
<dbReference type="Proteomes" id="UP001055108">
    <property type="component" value="Unassembled WGS sequence"/>
</dbReference>